<dbReference type="Proteomes" id="UP000313948">
    <property type="component" value="Chromosome"/>
</dbReference>
<accession>A0ABX5VKT0</accession>
<protein>
    <recommendedName>
        <fullName evidence="3">Tubulin-like protein</fullName>
    </recommendedName>
</protein>
<dbReference type="RefSeq" id="WP_139948306.1">
    <property type="nucleotide sequence ID" value="NZ_CP040899.1"/>
</dbReference>
<proteinExistence type="predicted"/>
<organism evidence="1 2">
    <name type="scientific">Georgenia wutianyii</name>
    <dbReference type="NCBI Taxonomy" id="2585135"/>
    <lineage>
        <taxon>Bacteria</taxon>
        <taxon>Bacillati</taxon>
        <taxon>Actinomycetota</taxon>
        <taxon>Actinomycetes</taxon>
        <taxon>Micrococcales</taxon>
        <taxon>Bogoriellaceae</taxon>
        <taxon>Georgenia</taxon>
    </lineage>
</organism>
<reference evidence="1 2" key="1">
    <citation type="submission" date="2019-05" db="EMBL/GenBank/DDBJ databases">
        <title>Georgenia *** sp. nov., and Georgenia *** sp. nov., isolated from the intestinal contents of plateau pika (Ochotona curzoniae) in the Qinghai-Tibet plateau of China.</title>
        <authorList>
            <person name="Tian Z."/>
        </authorList>
    </citation>
    <scope>NUCLEOTIDE SEQUENCE [LARGE SCALE GENOMIC DNA]</scope>
    <source>
        <strain evidence="1 2">Z294</strain>
    </source>
</reference>
<dbReference type="EMBL" id="CP040899">
    <property type="protein sequence ID" value="QDB79062.1"/>
    <property type="molecule type" value="Genomic_DNA"/>
</dbReference>
<dbReference type="Pfam" id="PF13809">
    <property type="entry name" value="Tubulin_2"/>
    <property type="match status" value="1"/>
</dbReference>
<dbReference type="InterPro" id="IPR025904">
    <property type="entry name" value="Tubulin-like"/>
</dbReference>
<evidence type="ECO:0000313" key="2">
    <source>
        <dbReference type="Proteomes" id="UP000313948"/>
    </source>
</evidence>
<name>A0ABX5VKT0_9MICO</name>
<sequence length="1101" mass="120110">MLRPFLLVGVGGSGGKTLRVVREDLERRLQQAGWTRGIPDAWQFLHIDVPTTADGNEPDLPGQLPEREYQGLIGSGIDYRTVDDSLLQTAGTHARDALGGWRPDRDRVNVPASKGAGQFRALGRVITLSQLSRIDHAVREARRRITGAEVTGVLQSLTEKLGGEPRTTAPAPEVVVISSIAGGSGSGAIIDVCDVIRGLPDKWASESVGILYCPDVFDDIDESLRRGVRANSLAALAEVMSGYWNAQGPSESTSELFQAAGVSTGASRRLGPRYPFLVGARNEAVTYKTQNDVYRAMGRSIASWVASTALQDSMAGYLHAQWASTSGAVPDHLRLHPGGTETPFTALGSSRVGLGRDRFRTYAAEHLARTAVEMVLDRHEELRARGDERPATQLVQEQASDAFGAFLVQTGLDERGEDRNTVLDALHDQAKLTRAGQELGAQVLDAVRAASPAKGLTTDDVRIRVRNEVLDRRSRFAAEQRESRERQAVEWVETIQRRVVDTAADAVVKHGGRVAAVMLRRLVTELDEVSEELHAEAEHRRRWAANLEDEISGVLGGTRKSVTEAEIELAVDRAIQTLEWEQEADTRDLAVALIPDLRRNFLEPLTEAVDHAVDGLAVERTGGLDGRGSLISMWPEGDVVPSRLKPAPNEFLLSSVDSFPQILEDVVARTVGGETPQVSRVAAERQVLLGAVYGERQRLITIDKPWVPADARLHRSSMQAATRATISVAGNSSQILHRATAWVTRPGTMIGKYLDEGLRAYLSEGAAAPSELAERLRAFEGQLVAALNAGAPLVSINTSVLTRVHGRSNVTYQQKFSEIPFPERSAARESFVRTLQGRGQFGATVEQSFSDSEAGFIDIFTVLGEPYEPVVFDSLMRPIASDWGARKASVEGREEFWRWRRARPLQEAVPLHPETLTQLIRGWFAAGLLGQVQQDPAVAVYVPASSSGSAGFVPFDDPLLVGNSQGPEVLPAVLESLVLALLRVNTQESLDPVRPYLRLLDLGTSESGTLPQELRTWIEAGHRAQDPSPDPRTAADRQAAARQQVEKVAAAFARHFEALEARHDILGYPGSFDLRHLIRAALRDLHHAVDDFRADADSAFI</sequence>
<gene>
    <name evidence="1" type="ORF">FE251_06520</name>
</gene>
<evidence type="ECO:0000313" key="1">
    <source>
        <dbReference type="EMBL" id="QDB79062.1"/>
    </source>
</evidence>
<evidence type="ECO:0008006" key="3">
    <source>
        <dbReference type="Google" id="ProtNLM"/>
    </source>
</evidence>
<keyword evidence="2" id="KW-1185">Reference proteome</keyword>